<reference evidence="2" key="2">
    <citation type="submission" date="2015-03" db="UniProtKB">
        <authorList>
            <consortium name="EnsemblPlants"/>
        </authorList>
    </citation>
    <scope>IDENTIFICATION</scope>
</reference>
<sequence length="170" mass="19004">MGQIEENPGQLILPQQMATPLSSARKATYIFDSSPSVGQHEPEWALQPFESNSPPLPERVIEDVLPISVRPPSSPISVAPIALLPPKAPVKKKDGKTILYSPYRRQSSRLLQDKATKELQMDPRMGIGKPRGRSAKKLKELAGSLLKRWQNPAWGGERRQKIPRPNMEDK</sequence>
<dbReference type="PaxDb" id="65489-OBART06G14500.1"/>
<feature type="region of interest" description="Disordered" evidence="1">
    <location>
        <begin position="109"/>
        <end position="135"/>
    </location>
</feature>
<reference evidence="2" key="1">
    <citation type="journal article" date="2009" name="Rice">
        <title>De Novo Next Generation Sequencing of Plant Genomes.</title>
        <authorList>
            <person name="Rounsley S."/>
            <person name="Marri P.R."/>
            <person name="Yu Y."/>
            <person name="He R."/>
            <person name="Sisneros N."/>
            <person name="Goicoechea J.L."/>
            <person name="Lee S.J."/>
            <person name="Angelova A."/>
            <person name="Kudrna D."/>
            <person name="Luo M."/>
            <person name="Affourtit J."/>
            <person name="Desany B."/>
            <person name="Knight J."/>
            <person name="Niazi F."/>
            <person name="Egholm M."/>
            <person name="Wing R.A."/>
        </authorList>
    </citation>
    <scope>NUCLEOTIDE SEQUENCE [LARGE SCALE GENOMIC DNA]</scope>
    <source>
        <strain evidence="2">cv. IRGC 105608</strain>
    </source>
</reference>
<feature type="compositionally biased region" description="Basic and acidic residues" evidence="1">
    <location>
        <begin position="111"/>
        <end position="121"/>
    </location>
</feature>
<dbReference type="EnsemblPlants" id="OBART06G14500.1">
    <property type="protein sequence ID" value="OBART06G14500.1"/>
    <property type="gene ID" value="OBART06G14500"/>
</dbReference>
<organism evidence="2">
    <name type="scientific">Oryza barthii</name>
    <dbReference type="NCBI Taxonomy" id="65489"/>
    <lineage>
        <taxon>Eukaryota</taxon>
        <taxon>Viridiplantae</taxon>
        <taxon>Streptophyta</taxon>
        <taxon>Embryophyta</taxon>
        <taxon>Tracheophyta</taxon>
        <taxon>Spermatophyta</taxon>
        <taxon>Magnoliopsida</taxon>
        <taxon>Liliopsida</taxon>
        <taxon>Poales</taxon>
        <taxon>Poaceae</taxon>
        <taxon>BOP clade</taxon>
        <taxon>Oryzoideae</taxon>
        <taxon>Oryzeae</taxon>
        <taxon>Oryzinae</taxon>
        <taxon>Oryza</taxon>
    </lineage>
</organism>
<dbReference type="HOGENOM" id="CLU_044781_2_0_1"/>
<accession>A0A0D3GGH8</accession>
<proteinExistence type="predicted"/>
<dbReference type="Gramene" id="OBART06G14500.1">
    <property type="protein sequence ID" value="OBART06G14500.1"/>
    <property type="gene ID" value="OBART06G14500"/>
</dbReference>
<dbReference type="AlphaFoldDB" id="A0A0D3GGH8"/>
<evidence type="ECO:0000313" key="2">
    <source>
        <dbReference type="EnsemblPlants" id="OBART06G14500.1"/>
    </source>
</evidence>
<feature type="region of interest" description="Disordered" evidence="1">
    <location>
        <begin position="32"/>
        <end position="55"/>
    </location>
</feature>
<dbReference type="Proteomes" id="UP000026960">
    <property type="component" value="Chromosome 6"/>
</dbReference>
<evidence type="ECO:0000256" key="1">
    <source>
        <dbReference type="SAM" id="MobiDB-lite"/>
    </source>
</evidence>
<evidence type="ECO:0000313" key="3">
    <source>
        <dbReference type="Proteomes" id="UP000026960"/>
    </source>
</evidence>
<name>A0A0D3GGH8_9ORYZ</name>
<keyword evidence="3" id="KW-1185">Reference proteome</keyword>
<protein>
    <submittedName>
        <fullName evidence="2">Uncharacterized protein</fullName>
    </submittedName>
</protein>